<reference evidence="2 3" key="1">
    <citation type="journal article" date="2017" name="BMC Microbiol.">
        <title>Comparative genomics of Enterococcus spp. isolated from bovine feces.</title>
        <authorList>
            <person name="Beukers A.G."/>
            <person name="Zaheer R."/>
            <person name="Goji N."/>
            <person name="Amoako K.K."/>
            <person name="Chaves A.V."/>
            <person name="Ward M.P."/>
            <person name="McAllister T.A."/>
        </authorList>
    </citation>
    <scope>NUCLEOTIDE SEQUENCE [LARGE SCALE GENOMIC DNA]</scope>
    <source>
        <strain evidence="2 3">F1129D 143</strain>
    </source>
</reference>
<dbReference type="RefSeq" id="WP_081184367.1">
    <property type="nucleotide sequence ID" value="NZ_MJEA01000011.1"/>
</dbReference>
<dbReference type="OrthoDB" id="9803371at2"/>
<dbReference type="EMBL" id="MJEA01000011">
    <property type="protein sequence ID" value="OQO69283.1"/>
    <property type="molecule type" value="Genomic_DNA"/>
</dbReference>
<dbReference type="PANTHER" id="PTHR43825">
    <property type="entry name" value="PYRUVATE DEHYDROGENASE E1 COMPONENT"/>
    <property type="match status" value="1"/>
</dbReference>
<dbReference type="InterPro" id="IPR009014">
    <property type="entry name" value="Transketo_C/PFOR_II"/>
</dbReference>
<evidence type="ECO:0000313" key="2">
    <source>
        <dbReference type="EMBL" id="OQO69283.1"/>
    </source>
</evidence>
<dbReference type="AlphaFoldDB" id="A0A1V8Y9I0"/>
<dbReference type="Gene3D" id="3.40.50.970">
    <property type="match status" value="1"/>
</dbReference>
<protein>
    <submittedName>
        <fullName evidence="2">Transketolase</fullName>
    </submittedName>
</protein>
<dbReference type="SUPFAM" id="SSF52518">
    <property type="entry name" value="Thiamin diphosphate-binding fold (THDP-binding)"/>
    <property type="match status" value="1"/>
</dbReference>
<accession>A0A1V8Y9I0</accession>
<dbReference type="SUPFAM" id="SSF52922">
    <property type="entry name" value="TK C-terminal domain-like"/>
    <property type="match status" value="1"/>
</dbReference>
<organism evidence="2 3">
    <name type="scientific">Enterococcus villorum</name>
    <dbReference type="NCBI Taxonomy" id="112904"/>
    <lineage>
        <taxon>Bacteria</taxon>
        <taxon>Bacillati</taxon>
        <taxon>Bacillota</taxon>
        <taxon>Bacilli</taxon>
        <taxon>Lactobacillales</taxon>
        <taxon>Enterococcaceae</taxon>
        <taxon>Enterococcus</taxon>
    </lineage>
</organism>
<dbReference type="STRING" id="112904.BH747_10280"/>
<comment type="caution">
    <text evidence="2">The sequence shown here is derived from an EMBL/GenBank/DDBJ whole genome shotgun (WGS) entry which is preliminary data.</text>
</comment>
<gene>
    <name evidence="2" type="ORF">BH747_10280</name>
</gene>
<name>A0A1V8Y9I0_9ENTE</name>
<sequence length="316" mass="35891">MIHLSKSLSVGEELSTYIIDIFDELMYQNKKIVVVKNDSKSPKKWENLRKENLKQLFHLEVNEENLIGIAAGLNLVEYTPFVHISHPMDIRKMFDQLFISDWYVGKTLNILGLHSRLIDKQNEKNYTAEEDIALMAMIPHSIVCEAADHIQMAWIMKEFSQYPGIHYVRGNNKRVPNVYAKGSVFQLGKGNILCNGTDILMIVAGQFVFEALSIANHLKAYKISCEVIDMFTIKPIDHQMILDESSGKKQVITMENYVVIGGLSSVVECILAEYQISVSLKKIAVVKLLEQMTPSQQEAGLAIQTIAQIILENYRK</sequence>
<evidence type="ECO:0000313" key="3">
    <source>
        <dbReference type="Proteomes" id="UP000192477"/>
    </source>
</evidence>
<proteinExistence type="predicted"/>
<dbReference type="Pfam" id="PF02780">
    <property type="entry name" value="Transketolase_C"/>
    <property type="match status" value="1"/>
</dbReference>
<dbReference type="InterPro" id="IPR033248">
    <property type="entry name" value="Transketolase_C"/>
</dbReference>
<evidence type="ECO:0000259" key="1">
    <source>
        <dbReference type="Pfam" id="PF02780"/>
    </source>
</evidence>
<dbReference type="InterPro" id="IPR051157">
    <property type="entry name" value="PDH/Transketolase"/>
</dbReference>
<dbReference type="Proteomes" id="UP000192477">
    <property type="component" value="Unassembled WGS sequence"/>
</dbReference>
<dbReference type="InterPro" id="IPR029061">
    <property type="entry name" value="THDP-binding"/>
</dbReference>
<feature type="domain" description="Transketolase C-terminal" evidence="1">
    <location>
        <begin position="188"/>
        <end position="300"/>
    </location>
</feature>
<dbReference type="Gene3D" id="3.40.50.920">
    <property type="match status" value="1"/>
</dbReference>
<dbReference type="PANTHER" id="PTHR43825:SF1">
    <property type="entry name" value="TRANSKETOLASE-LIKE PYRIMIDINE-BINDING DOMAIN-CONTAINING PROTEIN"/>
    <property type="match status" value="1"/>
</dbReference>